<organism evidence="7 8">
    <name type="scientific">Ravibacter arvi</name>
    <dbReference type="NCBI Taxonomy" id="2051041"/>
    <lineage>
        <taxon>Bacteria</taxon>
        <taxon>Pseudomonadati</taxon>
        <taxon>Bacteroidota</taxon>
        <taxon>Cytophagia</taxon>
        <taxon>Cytophagales</taxon>
        <taxon>Spirosomataceae</taxon>
        <taxon>Ravibacter</taxon>
    </lineage>
</organism>
<evidence type="ECO:0000259" key="6">
    <source>
        <dbReference type="Pfam" id="PF07980"/>
    </source>
</evidence>
<keyword evidence="4" id="KW-0472">Membrane</keyword>
<feature type="domain" description="RagB/SusD" evidence="6">
    <location>
        <begin position="34"/>
        <end position="298"/>
    </location>
</feature>
<reference evidence="8" key="1">
    <citation type="journal article" date="2019" name="Int. J. Syst. Evol. Microbiol.">
        <title>The Global Catalogue of Microorganisms (GCM) 10K type strain sequencing project: providing services to taxonomists for standard genome sequencing and annotation.</title>
        <authorList>
            <consortium name="The Broad Institute Genomics Platform"/>
            <consortium name="The Broad Institute Genome Sequencing Center for Infectious Disease"/>
            <person name="Wu L."/>
            <person name="Ma J."/>
        </authorList>
    </citation>
    <scope>NUCLEOTIDE SEQUENCE [LARGE SCALE GENOMIC DNA]</scope>
    <source>
        <strain evidence="8">JCM 31920</strain>
    </source>
</reference>
<dbReference type="Gene3D" id="1.25.40.390">
    <property type="match status" value="1"/>
</dbReference>
<keyword evidence="3" id="KW-0732">Signal</keyword>
<proteinExistence type="inferred from homology"/>
<keyword evidence="5" id="KW-0998">Cell outer membrane</keyword>
<comment type="subcellular location">
    <subcellularLocation>
        <location evidence="1">Cell outer membrane</location>
    </subcellularLocation>
</comment>
<evidence type="ECO:0000256" key="4">
    <source>
        <dbReference type="ARBA" id="ARBA00023136"/>
    </source>
</evidence>
<accession>A0ABP8LP24</accession>
<evidence type="ECO:0000256" key="3">
    <source>
        <dbReference type="ARBA" id="ARBA00022729"/>
    </source>
</evidence>
<dbReference type="InterPro" id="IPR012944">
    <property type="entry name" value="SusD_RagB_dom"/>
</dbReference>
<comment type="similarity">
    <text evidence="2">Belongs to the SusD family.</text>
</comment>
<dbReference type="EMBL" id="BAABEY010000002">
    <property type="protein sequence ID" value="GAA4433053.1"/>
    <property type="molecule type" value="Genomic_DNA"/>
</dbReference>
<evidence type="ECO:0000313" key="8">
    <source>
        <dbReference type="Proteomes" id="UP001501508"/>
    </source>
</evidence>
<dbReference type="SUPFAM" id="SSF48452">
    <property type="entry name" value="TPR-like"/>
    <property type="match status" value="1"/>
</dbReference>
<evidence type="ECO:0000256" key="1">
    <source>
        <dbReference type="ARBA" id="ARBA00004442"/>
    </source>
</evidence>
<keyword evidence="8" id="KW-1185">Reference proteome</keyword>
<dbReference type="Proteomes" id="UP001501508">
    <property type="component" value="Unassembled WGS sequence"/>
</dbReference>
<dbReference type="RefSeq" id="WP_345026565.1">
    <property type="nucleotide sequence ID" value="NZ_BAABEY010000002.1"/>
</dbReference>
<dbReference type="InterPro" id="IPR011990">
    <property type="entry name" value="TPR-like_helical_dom_sf"/>
</dbReference>
<evidence type="ECO:0000313" key="7">
    <source>
        <dbReference type="EMBL" id="GAA4433053.1"/>
    </source>
</evidence>
<protein>
    <recommendedName>
        <fullName evidence="6">RagB/SusD domain-containing protein</fullName>
    </recommendedName>
</protein>
<evidence type="ECO:0000256" key="2">
    <source>
        <dbReference type="ARBA" id="ARBA00006275"/>
    </source>
</evidence>
<evidence type="ECO:0000256" key="5">
    <source>
        <dbReference type="ARBA" id="ARBA00023237"/>
    </source>
</evidence>
<name>A0ABP8LP24_9BACT</name>
<gene>
    <name evidence="7" type="ORF">GCM10023091_06120</name>
</gene>
<dbReference type="Pfam" id="PF07980">
    <property type="entry name" value="SusD_RagB"/>
    <property type="match status" value="1"/>
</dbReference>
<sequence length="299" mass="34249">MIESRQHGLIASYFDMFQYAGEGFGNKENILVRQYGNSITDNAISHNTGTIINGATNMTKALVDAYLMKDGLPITKSPLYREPAGFMDYFKDRDPRLSMTIMKEGDPYSQTGAFTYPQLIFHTTGFCYRKFVVPSDLAQSNTSFLDLPVIRYAEVLVTYAEAKYELNGNILDEDLNYSINLVRARAGIPPLTNAFVTVNGLDMKEEIRRERRVEFSMEGLRYWDIVRWKIAEQVLPQDVRGTYFFPGYFGNVNPAVVDGFVVVQKKEFRFFDPQKDYLWPLPLSELVINKGLTQNPGWK</sequence>
<comment type="caution">
    <text evidence="7">The sequence shown here is derived from an EMBL/GenBank/DDBJ whole genome shotgun (WGS) entry which is preliminary data.</text>
</comment>